<dbReference type="SUPFAM" id="SSF49503">
    <property type="entry name" value="Cupredoxins"/>
    <property type="match status" value="3"/>
</dbReference>
<evidence type="ECO:0000256" key="1">
    <source>
        <dbReference type="ARBA" id="ARBA00022723"/>
    </source>
</evidence>
<gene>
    <name evidence="6" type="ORF">KSF_080140</name>
</gene>
<dbReference type="Pfam" id="PF07731">
    <property type="entry name" value="Cu-oxidase_2"/>
    <property type="match status" value="1"/>
</dbReference>
<dbReference type="InterPro" id="IPR045087">
    <property type="entry name" value="Cu-oxidase_fam"/>
</dbReference>
<dbReference type="CDD" id="cd13861">
    <property type="entry name" value="CuRO_1_CumA_like"/>
    <property type="match status" value="1"/>
</dbReference>
<comment type="caution">
    <text evidence="6">The sequence shown here is derived from an EMBL/GenBank/DDBJ whole genome shotgun (WGS) entry which is preliminary data.</text>
</comment>
<dbReference type="CDD" id="cd04202">
    <property type="entry name" value="CuRO_D2_2dMcoN_like"/>
    <property type="match status" value="1"/>
</dbReference>
<evidence type="ECO:0000259" key="5">
    <source>
        <dbReference type="Pfam" id="PF07732"/>
    </source>
</evidence>
<dbReference type="PROSITE" id="PS00080">
    <property type="entry name" value="MULTICOPPER_OXIDASE2"/>
    <property type="match status" value="1"/>
</dbReference>
<dbReference type="InterPro" id="IPR011707">
    <property type="entry name" value="Cu-oxidase-like_N"/>
</dbReference>
<dbReference type="GO" id="GO:0005507">
    <property type="term" value="F:copper ion binding"/>
    <property type="evidence" value="ECO:0007669"/>
    <property type="project" value="InterPro"/>
</dbReference>
<proteinExistence type="predicted"/>
<dbReference type="PANTHER" id="PTHR11709:SF394">
    <property type="entry name" value="FI03373P-RELATED"/>
    <property type="match status" value="1"/>
</dbReference>
<evidence type="ECO:0000259" key="4">
    <source>
        <dbReference type="Pfam" id="PF07731"/>
    </source>
</evidence>
<reference evidence="6" key="1">
    <citation type="submission" date="2020-10" db="EMBL/GenBank/DDBJ databases">
        <title>Taxonomic study of unclassified bacteria belonging to the class Ktedonobacteria.</title>
        <authorList>
            <person name="Yabe S."/>
            <person name="Wang C.M."/>
            <person name="Zheng Y."/>
            <person name="Sakai Y."/>
            <person name="Cavaletti L."/>
            <person name="Monciardini P."/>
            <person name="Donadio S."/>
        </authorList>
    </citation>
    <scope>NUCLEOTIDE SEQUENCE</scope>
    <source>
        <strain evidence="6">ID150040</strain>
    </source>
</reference>
<name>A0A8J3IXP2_9CHLR</name>
<dbReference type="Gene3D" id="2.60.40.420">
    <property type="entry name" value="Cupredoxins - blue copper proteins"/>
    <property type="match status" value="3"/>
</dbReference>
<organism evidence="6 7">
    <name type="scientific">Reticulibacter mediterranei</name>
    <dbReference type="NCBI Taxonomy" id="2778369"/>
    <lineage>
        <taxon>Bacteria</taxon>
        <taxon>Bacillati</taxon>
        <taxon>Chloroflexota</taxon>
        <taxon>Ktedonobacteria</taxon>
        <taxon>Ktedonobacterales</taxon>
        <taxon>Reticulibacteraceae</taxon>
        <taxon>Reticulibacter</taxon>
    </lineage>
</organism>
<dbReference type="InterPro" id="IPR008972">
    <property type="entry name" value="Cupredoxin"/>
</dbReference>
<keyword evidence="3" id="KW-0186">Copper</keyword>
<dbReference type="InterPro" id="IPR002355">
    <property type="entry name" value="Cu_oxidase_Cu_BS"/>
</dbReference>
<evidence type="ECO:0000256" key="3">
    <source>
        <dbReference type="ARBA" id="ARBA00023008"/>
    </source>
</evidence>
<dbReference type="Pfam" id="PF07732">
    <property type="entry name" value="Cu-oxidase_3"/>
    <property type="match status" value="1"/>
</dbReference>
<dbReference type="GO" id="GO:0016491">
    <property type="term" value="F:oxidoreductase activity"/>
    <property type="evidence" value="ECO:0007669"/>
    <property type="project" value="UniProtKB-KW"/>
</dbReference>
<accession>A0A8J3IXP2</accession>
<dbReference type="PANTHER" id="PTHR11709">
    <property type="entry name" value="MULTI-COPPER OXIDASE"/>
    <property type="match status" value="1"/>
</dbReference>
<protein>
    <submittedName>
        <fullName evidence="6">Copper oxidase</fullName>
    </submittedName>
</protein>
<evidence type="ECO:0000313" key="7">
    <source>
        <dbReference type="Proteomes" id="UP000597444"/>
    </source>
</evidence>
<feature type="domain" description="Plastocyanin-like" evidence="5">
    <location>
        <begin position="87"/>
        <end position="198"/>
    </location>
</feature>
<feature type="domain" description="Plastocyanin-like" evidence="4">
    <location>
        <begin position="377"/>
        <end position="482"/>
    </location>
</feature>
<dbReference type="AlphaFoldDB" id="A0A8J3IXP2"/>
<sequence>MLLTILCILGAMGVVVGLGMWTSRYPDVINMGTACMGEMQHMDTMPQMSNMSTDCQGASGVAIPIASLHAPETAAHIAEFTLTAQYAHLPFFAKDQGDAWTFNGTSPGPTLRVRQGDLVVVHLRNRLSAGVTIHWHGVAVPNVADGVAGVTQDAVKPGETYTYRFVAKDAGTYWYHSHQESFEQTGHGLYGVLIVDPAKPSVHDDVDVPLALHTWNGTLAVNMTTGRQRIEAKPGQWVRLRLVETDNTPHLVTLAGVPFLVAALDGHDLHEPTPLTKVPLVVDGGQRYDLRFQVPQSGAAALYIASDENGPYQKTPAVVIGSEGAAVAPVPAVGPKEFDFTTYGQPKPDAITAKSHFDVTYTITLNYTFGFSNGRPGPVFTLDGQSFPNTPMLMVKEGQLVRLRFVNEGNAGIHPMHLHGHTFTVVTKNGRALSGSPVRLDTISLRPGESYDVAFYADNPGLWMIHCHNLYHANHGMDMMLAYPNISTPYNIGYASGNFPD</sequence>
<evidence type="ECO:0000313" key="6">
    <source>
        <dbReference type="EMBL" id="GHO97966.1"/>
    </source>
</evidence>
<dbReference type="InterPro" id="IPR011706">
    <property type="entry name" value="Cu-oxidase_C"/>
</dbReference>
<keyword evidence="7" id="KW-1185">Reference proteome</keyword>
<keyword evidence="2" id="KW-0560">Oxidoreductase</keyword>
<evidence type="ECO:0000256" key="2">
    <source>
        <dbReference type="ARBA" id="ARBA00023002"/>
    </source>
</evidence>
<dbReference type="EMBL" id="BNJK01000002">
    <property type="protein sequence ID" value="GHO97966.1"/>
    <property type="molecule type" value="Genomic_DNA"/>
</dbReference>
<keyword evidence="1" id="KW-0479">Metal-binding</keyword>
<dbReference type="Proteomes" id="UP000597444">
    <property type="component" value="Unassembled WGS sequence"/>
</dbReference>